<comment type="caution">
    <text evidence="1">The sequence shown here is derived from an EMBL/GenBank/DDBJ whole genome shotgun (WGS) entry which is preliminary data.</text>
</comment>
<dbReference type="Proteomes" id="UP001144978">
    <property type="component" value="Unassembled WGS sequence"/>
</dbReference>
<protein>
    <submittedName>
        <fullName evidence="1">Uncharacterized protein</fullName>
    </submittedName>
</protein>
<dbReference type="EMBL" id="JANSHE010002624">
    <property type="protein sequence ID" value="KAJ2990507.1"/>
    <property type="molecule type" value="Genomic_DNA"/>
</dbReference>
<gene>
    <name evidence="1" type="ORF">NUW54_g8449</name>
</gene>
<organism evidence="1 2">
    <name type="scientific">Trametes sanguinea</name>
    <dbReference type="NCBI Taxonomy" id="158606"/>
    <lineage>
        <taxon>Eukaryota</taxon>
        <taxon>Fungi</taxon>
        <taxon>Dikarya</taxon>
        <taxon>Basidiomycota</taxon>
        <taxon>Agaricomycotina</taxon>
        <taxon>Agaricomycetes</taxon>
        <taxon>Polyporales</taxon>
        <taxon>Polyporaceae</taxon>
        <taxon>Trametes</taxon>
    </lineage>
</organism>
<name>A0ACC1PEZ8_9APHY</name>
<proteinExistence type="predicted"/>
<reference evidence="1" key="1">
    <citation type="submission" date="2022-08" db="EMBL/GenBank/DDBJ databases">
        <title>Genome Sequence of Pycnoporus sanguineus.</title>
        <authorList>
            <person name="Buettner E."/>
        </authorList>
    </citation>
    <scope>NUCLEOTIDE SEQUENCE</scope>
    <source>
        <strain evidence="1">CG-C14</strain>
    </source>
</reference>
<evidence type="ECO:0000313" key="1">
    <source>
        <dbReference type="EMBL" id="KAJ2990507.1"/>
    </source>
</evidence>
<evidence type="ECO:0000313" key="2">
    <source>
        <dbReference type="Proteomes" id="UP001144978"/>
    </source>
</evidence>
<sequence>MTRLSTAKRQKILDLYHPVNGESLSLSEIARHVHCDRSTVRRVLQRVSSSGKLNYDIRPKGRPRILSKQDLRELQLAIDRGSVLDATDAQREITPHASAQTVRRRLAEIGLPGRVRRRKPLLKKSNLAQRRVWTRDVKDWGVKEWQLVVFSDESQFDLFPTSGRQWCRRRKGEAHYPRNIIPRVPAGGGKVTVWGCITSRGVGRLHRIIGTMDAKMYRDILEESLLGTLHDHRLSPKTIIFQHDNDPKHKSRLVQEWLEKQNILVLPWPSSSPDFNIIENVWAHIKMRLERYRPRPRNVEALWRVVQKLWYEVDISFIQALYHSLPGRVKTVKGRKGGNGDS</sequence>
<accession>A0ACC1PEZ8</accession>
<keyword evidence="2" id="KW-1185">Reference proteome</keyword>